<dbReference type="PANTHER" id="PTHR13477">
    <property type="entry name" value="MITOCHONDRIAL 39S RIBOSOMAL PROTEIN L49"/>
    <property type="match status" value="1"/>
</dbReference>
<dbReference type="GO" id="GO:0003735">
    <property type="term" value="F:structural constituent of ribosome"/>
    <property type="evidence" value="ECO:0007669"/>
    <property type="project" value="InterPro"/>
</dbReference>
<dbReference type="OMA" id="AGGSKHI"/>
<comment type="similarity">
    <text evidence="2">Belongs to the mitochondrion-specific ribosomal protein mL49 family.</text>
</comment>
<keyword evidence="3" id="KW-0689">Ribosomal protein</keyword>
<gene>
    <name evidence="8" type="ORF">EPUS_07918</name>
</gene>
<evidence type="ECO:0000313" key="8">
    <source>
        <dbReference type="EMBL" id="ERF72461.1"/>
    </source>
</evidence>
<dbReference type="GeneID" id="19242797"/>
<evidence type="ECO:0000256" key="2">
    <source>
        <dbReference type="ARBA" id="ARBA00005677"/>
    </source>
</evidence>
<dbReference type="OrthoDB" id="19439at2759"/>
<dbReference type="RefSeq" id="XP_007801896.1">
    <property type="nucleotide sequence ID" value="XM_007803705.1"/>
</dbReference>
<evidence type="ECO:0000256" key="3">
    <source>
        <dbReference type="ARBA" id="ARBA00022980"/>
    </source>
</evidence>
<feature type="compositionally biased region" description="Polar residues" evidence="7">
    <location>
        <begin position="68"/>
        <end position="87"/>
    </location>
</feature>
<comment type="subcellular location">
    <subcellularLocation>
        <location evidence="1">Mitochondrion</location>
    </subcellularLocation>
</comment>
<protein>
    <recommendedName>
        <fullName evidence="6">Large ribosomal subunit protein mL49</fullName>
    </recommendedName>
</protein>
<dbReference type="HOGENOM" id="CLU_085757_1_0_1"/>
<dbReference type="GO" id="GO:0005762">
    <property type="term" value="C:mitochondrial large ribosomal subunit"/>
    <property type="evidence" value="ECO:0007669"/>
    <property type="project" value="TreeGrafter"/>
</dbReference>
<dbReference type="Proteomes" id="UP000019373">
    <property type="component" value="Unassembled WGS sequence"/>
</dbReference>
<evidence type="ECO:0000256" key="5">
    <source>
        <dbReference type="ARBA" id="ARBA00023274"/>
    </source>
</evidence>
<reference evidence="9" key="1">
    <citation type="journal article" date="2014" name="BMC Genomics">
        <title>Genome characteristics reveal the impact of lichenization on lichen-forming fungus Endocarpon pusillum Hedwig (Verrucariales, Ascomycota).</title>
        <authorList>
            <person name="Wang Y.-Y."/>
            <person name="Liu B."/>
            <person name="Zhang X.-Y."/>
            <person name="Zhou Q.-M."/>
            <person name="Zhang T."/>
            <person name="Li H."/>
            <person name="Yu Y.-F."/>
            <person name="Zhang X.-L."/>
            <person name="Hao X.-Y."/>
            <person name="Wang M."/>
            <person name="Wang L."/>
            <person name="Wei J.-C."/>
        </authorList>
    </citation>
    <scope>NUCLEOTIDE SEQUENCE [LARGE SCALE GENOMIC DNA]</scope>
    <source>
        <strain evidence="9">Z07020 / HMAS-L-300199</strain>
    </source>
</reference>
<sequence>MRPPSTALLGAILRPVTTCRAQTRASSNGHKVTLLDKLHRKQKEAMRQERLASVQRARSNPAFAAKTSVPTELVSSSSEAPNGTMQPPASPPNLPYTITRTRPGRQLPVYSLSKGGGTKHITRLRKLSGDLSALKADLTKALGLEGGLTNQRGEHVEGVSVNWHTKHIIVRGWRAPEIKAWAESRGF</sequence>
<dbReference type="PANTHER" id="PTHR13477:SF0">
    <property type="entry name" value="LARGE RIBOSOMAL SUBUNIT PROTEIN ML49"/>
    <property type="match status" value="1"/>
</dbReference>
<dbReference type="GO" id="GO:0006412">
    <property type="term" value="P:translation"/>
    <property type="evidence" value="ECO:0007669"/>
    <property type="project" value="InterPro"/>
</dbReference>
<evidence type="ECO:0000256" key="1">
    <source>
        <dbReference type="ARBA" id="ARBA00004173"/>
    </source>
</evidence>
<keyword evidence="5" id="KW-0687">Ribonucleoprotein</keyword>
<dbReference type="Gene3D" id="3.30.780.10">
    <property type="entry name" value="SUI1-like domain"/>
    <property type="match status" value="1"/>
</dbReference>
<evidence type="ECO:0000313" key="9">
    <source>
        <dbReference type="Proteomes" id="UP000019373"/>
    </source>
</evidence>
<proteinExistence type="inferred from homology"/>
<name>U1GKP8_ENDPU</name>
<dbReference type="EMBL" id="KE721103">
    <property type="protein sequence ID" value="ERF72461.1"/>
    <property type="molecule type" value="Genomic_DNA"/>
</dbReference>
<evidence type="ECO:0000256" key="6">
    <source>
        <dbReference type="ARBA" id="ARBA00035191"/>
    </source>
</evidence>
<accession>U1GKP8</accession>
<dbReference type="Pfam" id="PF05046">
    <property type="entry name" value="Img2"/>
    <property type="match status" value="1"/>
</dbReference>
<dbReference type="eggNOG" id="KOG4034">
    <property type="taxonomic scope" value="Eukaryota"/>
</dbReference>
<evidence type="ECO:0000256" key="7">
    <source>
        <dbReference type="SAM" id="MobiDB-lite"/>
    </source>
</evidence>
<keyword evidence="4" id="KW-0496">Mitochondrion</keyword>
<organism evidence="8 9">
    <name type="scientific">Endocarpon pusillum (strain Z07020 / HMAS-L-300199)</name>
    <name type="common">Lichen-forming fungus</name>
    <dbReference type="NCBI Taxonomy" id="1263415"/>
    <lineage>
        <taxon>Eukaryota</taxon>
        <taxon>Fungi</taxon>
        <taxon>Dikarya</taxon>
        <taxon>Ascomycota</taxon>
        <taxon>Pezizomycotina</taxon>
        <taxon>Eurotiomycetes</taxon>
        <taxon>Chaetothyriomycetidae</taxon>
        <taxon>Verrucariales</taxon>
        <taxon>Verrucariaceae</taxon>
        <taxon>Endocarpon</taxon>
    </lineage>
</organism>
<keyword evidence="9" id="KW-1185">Reference proteome</keyword>
<dbReference type="InterPro" id="IPR007740">
    <property type="entry name" value="Ribosomal_mL49"/>
</dbReference>
<evidence type="ECO:0000256" key="4">
    <source>
        <dbReference type="ARBA" id="ARBA00023128"/>
    </source>
</evidence>
<dbReference type="AlphaFoldDB" id="U1GKP8"/>
<feature type="region of interest" description="Disordered" evidence="7">
    <location>
        <begin position="53"/>
        <end position="95"/>
    </location>
</feature>